<dbReference type="GO" id="GO:0034464">
    <property type="term" value="C:BBSome"/>
    <property type="evidence" value="ECO:0007669"/>
    <property type="project" value="InterPro"/>
</dbReference>
<feature type="domain" description="BBSome complex member BBS5 PH" evidence="11">
    <location>
        <begin position="156"/>
        <end position="210"/>
    </location>
</feature>
<dbReference type="InterPro" id="IPR011993">
    <property type="entry name" value="PH-like_dom_sf"/>
</dbReference>
<dbReference type="EMBL" id="LUCM01000034">
    <property type="protein sequence ID" value="KAA0201208.1"/>
    <property type="molecule type" value="Genomic_DNA"/>
</dbReference>
<proteinExistence type="inferred from homology"/>
<dbReference type="AlphaFoldDB" id="A0A8E0SBE7"/>
<dbReference type="Proteomes" id="UP000728185">
    <property type="component" value="Unassembled WGS sequence"/>
</dbReference>
<evidence type="ECO:0000313" key="13">
    <source>
        <dbReference type="Proteomes" id="UP000728185"/>
    </source>
</evidence>
<evidence type="ECO:0000256" key="3">
    <source>
        <dbReference type="ARBA" id="ARBA00005822"/>
    </source>
</evidence>
<reference evidence="12" key="1">
    <citation type="submission" date="2019-05" db="EMBL/GenBank/DDBJ databases">
        <title>Annotation for the trematode Fasciolopsis buski.</title>
        <authorList>
            <person name="Choi Y.-J."/>
        </authorList>
    </citation>
    <scope>NUCLEOTIDE SEQUENCE</scope>
    <source>
        <strain evidence="12">HT</strain>
        <tissue evidence="12">Whole worm</tissue>
    </source>
</reference>
<dbReference type="SMART" id="SM00683">
    <property type="entry name" value="DM16"/>
    <property type="match status" value="2"/>
</dbReference>
<organism evidence="12 13">
    <name type="scientific">Fasciolopsis buskii</name>
    <dbReference type="NCBI Taxonomy" id="27845"/>
    <lineage>
        <taxon>Eukaryota</taxon>
        <taxon>Metazoa</taxon>
        <taxon>Spiralia</taxon>
        <taxon>Lophotrochozoa</taxon>
        <taxon>Platyhelminthes</taxon>
        <taxon>Trematoda</taxon>
        <taxon>Digenea</taxon>
        <taxon>Plagiorchiida</taxon>
        <taxon>Echinostomata</taxon>
        <taxon>Echinostomatoidea</taxon>
        <taxon>Fasciolidae</taxon>
        <taxon>Fasciolopsis</taxon>
    </lineage>
</organism>
<dbReference type="InterPro" id="IPR014003">
    <property type="entry name" value="BBS5_PH"/>
</dbReference>
<keyword evidence="6" id="KW-0969">Cilium</keyword>
<dbReference type="GO" id="GO:0060170">
    <property type="term" value="C:ciliary membrane"/>
    <property type="evidence" value="ECO:0007669"/>
    <property type="project" value="UniProtKB-SubCell"/>
</dbReference>
<comment type="similarity">
    <text evidence="3">Belongs to the BBS5 family.</text>
</comment>
<feature type="domain" description="BBSome complex member BBS5 PH" evidence="11">
    <location>
        <begin position="26"/>
        <end position="80"/>
    </location>
</feature>
<dbReference type="InterPro" id="IPR006606">
    <property type="entry name" value="BBL5"/>
</dbReference>
<sequence length="295" mass="33872">MGDNFWHDTVVRFDIGKKDIALRKGEIIVDKLYPVEDTKGNSGDRGILTVTNLRLIWCTHQYRRINLSIGYACILNISKQNTRSKLHGISDALFVLAKNGNTRYEFIFTYLVPGNPRIFVSVTAVFKAYDSSRTYRELRIRYPLLENRKLALLPKEQQYDELDGVWNLTTDQGNLGKLYITNIRVVWHSTMSHNFNISIPFLQITSVKKSNSKFGKALVITTSKKAGSYMLGFRIDPAERLTATERELISLHQLYHSNPTFGVEVNQESEHVSRIQNYIVEVNCKITNQKEHPDG</sequence>
<dbReference type="InterPro" id="IPR030804">
    <property type="entry name" value="BBS5/fem-3"/>
</dbReference>
<evidence type="ECO:0000256" key="4">
    <source>
        <dbReference type="ARBA" id="ARBA00022475"/>
    </source>
</evidence>
<dbReference type="PANTHER" id="PTHR21351">
    <property type="entry name" value="BARDET-BIEDL SYNDROME PROTEIN 5"/>
    <property type="match status" value="1"/>
</dbReference>
<dbReference type="GO" id="GO:0034451">
    <property type="term" value="C:centriolar satellite"/>
    <property type="evidence" value="ECO:0007669"/>
    <property type="project" value="UniProtKB-SubCell"/>
</dbReference>
<evidence type="ECO:0000256" key="8">
    <source>
        <dbReference type="ARBA" id="ARBA00023212"/>
    </source>
</evidence>
<keyword evidence="8" id="KW-0206">Cytoskeleton</keyword>
<evidence type="ECO:0000256" key="7">
    <source>
        <dbReference type="ARBA" id="ARBA00023136"/>
    </source>
</evidence>
<gene>
    <name evidence="12" type="ORF">FBUS_10465</name>
</gene>
<evidence type="ECO:0000259" key="11">
    <source>
        <dbReference type="SMART" id="SM00683"/>
    </source>
</evidence>
<evidence type="ECO:0000256" key="2">
    <source>
        <dbReference type="ARBA" id="ARBA00004607"/>
    </source>
</evidence>
<dbReference type="GO" id="GO:0036064">
    <property type="term" value="C:ciliary basal body"/>
    <property type="evidence" value="ECO:0007669"/>
    <property type="project" value="TreeGrafter"/>
</dbReference>
<keyword evidence="5" id="KW-0963">Cytoplasm</keyword>
<dbReference type="OrthoDB" id="10261999at2759"/>
<dbReference type="GO" id="GO:0060271">
    <property type="term" value="P:cilium assembly"/>
    <property type="evidence" value="ECO:0007669"/>
    <property type="project" value="TreeGrafter"/>
</dbReference>
<evidence type="ECO:0000313" key="12">
    <source>
        <dbReference type="EMBL" id="KAA0201208.1"/>
    </source>
</evidence>
<accession>A0A8E0SBE7</accession>
<keyword evidence="9" id="KW-0966">Cell projection</keyword>
<keyword evidence="13" id="KW-1185">Reference proteome</keyword>
<dbReference type="GO" id="GO:0032266">
    <property type="term" value="F:phosphatidylinositol-3-phosphate binding"/>
    <property type="evidence" value="ECO:0007669"/>
    <property type="project" value="TreeGrafter"/>
</dbReference>
<name>A0A8E0SBE7_9TREM</name>
<evidence type="ECO:0000256" key="6">
    <source>
        <dbReference type="ARBA" id="ARBA00023069"/>
    </source>
</evidence>
<evidence type="ECO:0000256" key="9">
    <source>
        <dbReference type="ARBA" id="ARBA00023273"/>
    </source>
</evidence>
<evidence type="ECO:0000256" key="10">
    <source>
        <dbReference type="ARBA" id="ARBA00047191"/>
    </source>
</evidence>
<keyword evidence="4" id="KW-1003">Cell membrane</keyword>
<comment type="caution">
    <text evidence="12">The sequence shown here is derived from an EMBL/GenBank/DDBJ whole genome shotgun (WGS) entry which is preliminary data.</text>
</comment>
<dbReference type="Pfam" id="PF07289">
    <property type="entry name" value="BBL5"/>
    <property type="match status" value="1"/>
</dbReference>
<dbReference type="PANTHER" id="PTHR21351:SF0">
    <property type="entry name" value="BARDET-BIEDL SYNDROME 5 PROTEIN"/>
    <property type="match status" value="1"/>
</dbReference>
<comment type="subcellular location">
    <subcellularLocation>
        <location evidence="1">Cell projection</location>
        <location evidence="1">Cilium membrane</location>
    </subcellularLocation>
    <subcellularLocation>
        <location evidence="2">Cytoplasm</location>
        <location evidence="2">Cytoskeleton</location>
        <location evidence="2">Microtubule organizing center</location>
        <location evidence="2">Centrosome</location>
        <location evidence="2">Centriolar satellite</location>
    </subcellularLocation>
</comment>
<dbReference type="Gene3D" id="2.30.29.30">
    <property type="entry name" value="Pleckstrin-homology domain (PH domain)/Phosphotyrosine-binding domain (PTB)"/>
    <property type="match status" value="1"/>
</dbReference>
<evidence type="ECO:0000256" key="5">
    <source>
        <dbReference type="ARBA" id="ARBA00022490"/>
    </source>
</evidence>
<protein>
    <recommendedName>
        <fullName evidence="10">BBSome complex member BBS5</fullName>
    </recommendedName>
</protein>
<keyword evidence="7" id="KW-0472">Membrane</keyword>
<evidence type="ECO:0000256" key="1">
    <source>
        <dbReference type="ARBA" id="ARBA00004309"/>
    </source>
</evidence>
<dbReference type="PIRSF" id="PIRSF010072">
    <property type="entry name" value="DUF1448"/>
    <property type="match status" value="1"/>
</dbReference>